<dbReference type="HOGENOM" id="CLU_2542878_0_0_1"/>
<accession>A0A067PBI4</accession>
<evidence type="ECO:0000313" key="2">
    <source>
        <dbReference type="Proteomes" id="UP000027265"/>
    </source>
</evidence>
<keyword evidence="2" id="KW-1185">Reference proteome</keyword>
<dbReference type="EMBL" id="KL197742">
    <property type="protein sequence ID" value="KDQ52124.1"/>
    <property type="molecule type" value="Genomic_DNA"/>
</dbReference>
<gene>
    <name evidence="1" type="ORF">JAAARDRAFT_490111</name>
</gene>
<dbReference type="AlphaFoldDB" id="A0A067PBI4"/>
<name>A0A067PBI4_9AGAM</name>
<sequence>MVRVSVIRLNEVSLCSILSSSKSPRLLIHPYRVAAQLGRIILRLGSQYIPLIPKWYMIVESFSSIIVLDRSKATSSPSGISFL</sequence>
<dbReference type="Proteomes" id="UP000027265">
    <property type="component" value="Unassembled WGS sequence"/>
</dbReference>
<organism evidence="1 2">
    <name type="scientific">Jaapia argillacea MUCL 33604</name>
    <dbReference type="NCBI Taxonomy" id="933084"/>
    <lineage>
        <taxon>Eukaryota</taxon>
        <taxon>Fungi</taxon>
        <taxon>Dikarya</taxon>
        <taxon>Basidiomycota</taxon>
        <taxon>Agaricomycotina</taxon>
        <taxon>Agaricomycetes</taxon>
        <taxon>Agaricomycetidae</taxon>
        <taxon>Jaapiales</taxon>
        <taxon>Jaapiaceae</taxon>
        <taxon>Jaapia</taxon>
    </lineage>
</organism>
<proteinExistence type="predicted"/>
<protein>
    <submittedName>
        <fullName evidence="1">Uncharacterized protein</fullName>
    </submittedName>
</protein>
<evidence type="ECO:0000313" key="1">
    <source>
        <dbReference type="EMBL" id="KDQ52124.1"/>
    </source>
</evidence>
<reference evidence="2" key="1">
    <citation type="journal article" date="2014" name="Proc. Natl. Acad. Sci. U.S.A.">
        <title>Extensive sampling of basidiomycete genomes demonstrates inadequacy of the white-rot/brown-rot paradigm for wood decay fungi.</title>
        <authorList>
            <person name="Riley R."/>
            <person name="Salamov A.A."/>
            <person name="Brown D.W."/>
            <person name="Nagy L.G."/>
            <person name="Floudas D."/>
            <person name="Held B.W."/>
            <person name="Levasseur A."/>
            <person name="Lombard V."/>
            <person name="Morin E."/>
            <person name="Otillar R."/>
            <person name="Lindquist E.A."/>
            <person name="Sun H."/>
            <person name="LaButti K.M."/>
            <person name="Schmutz J."/>
            <person name="Jabbour D."/>
            <person name="Luo H."/>
            <person name="Baker S.E."/>
            <person name="Pisabarro A.G."/>
            <person name="Walton J.D."/>
            <person name="Blanchette R.A."/>
            <person name="Henrissat B."/>
            <person name="Martin F."/>
            <person name="Cullen D."/>
            <person name="Hibbett D.S."/>
            <person name="Grigoriev I.V."/>
        </authorList>
    </citation>
    <scope>NUCLEOTIDE SEQUENCE [LARGE SCALE GENOMIC DNA]</scope>
    <source>
        <strain evidence="2">MUCL 33604</strain>
    </source>
</reference>
<dbReference type="InParanoid" id="A0A067PBI4"/>